<proteinExistence type="predicted"/>
<dbReference type="EMBL" id="UXAU01000025">
    <property type="protein sequence ID" value="VDC26910.1"/>
    <property type="molecule type" value="Genomic_DNA"/>
</dbReference>
<evidence type="ECO:0000313" key="3">
    <source>
        <dbReference type="Proteomes" id="UP000280861"/>
    </source>
</evidence>
<dbReference type="Proteomes" id="UP000280861">
    <property type="component" value="Unassembled WGS sequence"/>
</dbReference>
<protein>
    <submittedName>
        <fullName evidence="2">Uncharacterized protein</fullName>
    </submittedName>
</protein>
<keyword evidence="3" id="KW-1185">Reference proteome</keyword>
<feature type="region of interest" description="Disordered" evidence="1">
    <location>
        <begin position="1"/>
        <end position="25"/>
    </location>
</feature>
<dbReference type="AlphaFoldDB" id="A0A3P5X6K6"/>
<accession>A0A3P5X6K6</accession>
<feature type="compositionally biased region" description="Basic and acidic residues" evidence="1">
    <location>
        <begin position="16"/>
        <end position="25"/>
    </location>
</feature>
<evidence type="ECO:0000256" key="1">
    <source>
        <dbReference type="SAM" id="MobiDB-lite"/>
    </source>
</evidence>
<dbReference type="OrthoDB" id="5139310at2"/>
<reference evidence="2 3" key="1">
    <citation type="submission" date="2018-11" db="EMBL/GenBank/DDBJ databases">
        <authorList>
            <person name="Criscuolo A."/>
        </authorList>
    </citation>
    <scope>NUCLEOTIDE SEQUENCE [LARGE SCALE GENOMIC DNA]</scope>
    <source>
        <strain evidence="2">AT11b</strain>
    </source>
</reference>
<evidence type="ECO:0000313" key="2">
    <source>
        <dbReference type="EMBL" id="VDC26910.1"/>
    </source>
</evidence>
<organism evidence="2 3">
    <name type="scientific">Arthrobacter ulcerisalmonis</name>
    <dbReference type="NCBI Taxonomy" id="2483813"/>
    <lineage>
        <taxon>Bacteria</taxon>
        <taxon>Bacillati</taxon>
        <taxon>Actinomycetota</taxon>
        <taxon>Actinomycetes</taxon>
        <taxon>Micrococcales</taxon>
        <taxon>Micrococcaceae</taxon>
        <taxon>Arthrobacter</taxon>
    </lineage>
</organism>
<gene>
    <name evidence="2" type="ORF">PSET11_01828</name>
</gene>
<name>A0A3P5X6K6_9MICC</name>
<dbReference type="RefSeq" id="WP_124091761.1">
    <property type="nucleotide sequence ID" value="NZ_CBCRYA010000010.1"/>
</dbReference>
<sequence length="384" mass="41578">MKLQADRWDGIGLQGDGEKPGRANEDPRILQAWRQHLKRRTRSYTPFLVVPYAPVAPLVPGATTDQGRVRPVPGGQAYWASPYILVENSGGISYTGRAGENNFVHARVFNFGKATAAPTQVDFYWADPSLGLGPASFHHIGTEWVEIRHGASLDVRCSTAWVPTFLNNGHECLMVNTSNPTIVSGLGPTPGPFDPIQAPFSPVLDRHVGQRNIAVLPAPMGEPMEIMLHLTNVLPFAATMAVTARTACFDVDPDVVKQLGEVNVVAGLLGLMDHRKIPAEAPVRLLDADTWVKAEVGDLVDVLPTAKNRRFAARLVEHLPAGNGDLKDLAVVSRAELKAGERRQLKVSIGVPDQLKPGQFIVADIGQAWDGRMLGGYVVVGVLR</sequence>